<dbReference type="RefSeq" id="WP_275120690.1">
    <property type="nucleotide sequence ID" value="NZ_JAOTPO010000026.1"/>
</dbReference>
<dbReference type="Proteomes" id="UP001148125">
    <property type="component" value="Unassembled WGS sequence"/>
</dbReference>
<keyword evidence="2" id="KW-0812">Transmembrane</keyword>
<proteinExistence type="inferred from homology"/>
<feature type="domain" description="VTT" evidence="3">
    <location>
        <begin position="29"/>
        <end position="155"/>
    </location>
</feature>
<dbReference type="EMBL" id="JAOTPO010000026">
    <property type="protein sequence ID" value="MDE5416104.1"/>
    <property type="molecule type" value="Genomic_DNA"/>
</dbReference>
<protein>
    <submittedName>
        <fullName evidence="4">DedA family protein</fullName>
    </submittedName>
</protein>
<dbReference type="InterPro" id="IPR051311">
    <property type="entry name" value="DedA_domain"/>
</dbReference>
<sequence>MELFEFLIMKYGYIAIIIILIGGIVGLPIPDEVLLTLIGYYTYAGKMSYTLALLSAFTGSTIGISISYFLGAKLGLPFLLKYGPRFHITHKKVAYTQQLFYKYGPILLFIGYFIPGLRHITGYLSGISKYNFMKFSLFAYTGAFTWVFLFITLGQELGNKWYIVERYFLKFGLLLFILVVLISIFLIIRYNSIKRKSK</sequence>
<keyword evidence="2" id="KW-0472">Membrane</keyword>
<feature type="transmembrane region" description="Helical" evidence="2">
    <location>
        <begin position="137"/>
        <end position="155"/>
    </location>
</feature>
<comment type="similarity">
    <text evidence="1">Belongs to the DedA family.</text>
</comment>
<reference evidence="4" key="1">
    <citation type="submission" date="2024-05" db="EMBL/GenBank/DDBJ databases">
        <title>Alkalihalobacillus sp. strain MEB203 novel alkaliphilic bacterium from Lonar Lake, India.</title>
        <authorList>
            <person name="Joshi A."/>
            <person name="Thite S."/>
            <person name="Mengade P."/>
        </authorList>
    </citation>
    <scope>NUCLEOTIDE SEQUENCE</scope>
    <source>
        <strain evidence="4">MEB 203</strain>
    </source>
</reference>
<dbReference type="Pfam" id="PF09335">
    <property type="entry name" value="VTT_dom"/>
    <property type="match status" value="1"/>
</dbReference>
<evidence type="ECO:0000256" key="2">
    <source>
        <dbReference type="SAM" id="Phobius"/>
    </source>
</evidence>
<evidence type="ECO:0000259" key="3">
    <source>
        <dbReference type="Pfam" id="PF09335"/>
    </source>
</evidence>
<comment type="caution">
    <text evidence="4">The sequence shown here is derived from an EMBL/GenBank/DDBJ whole genome shotgun (WGS) entry which is preliminary data.</text>
</comment>
<organism evidence="4 5">
    <name type="scientific">Alkalihalobacterium chitinilyticum</name>
    <dbReference type="NCBI Taxonomy" id="2980103"/>
    <lineage>
        <taxon>Bacteria</taxon>
        <taxon>Bacillati</taxon>
        <taxon>Bacillota</taxon>
        <taxon>Bacilli</taxon>
        <taxon>Bacillales</taxon>
        <taxon>Bacillaceae</taxon>
        <taxon>Alkalihalobacterium</taxon>
    </lineage>
</organism>
<keyword evidence="5" id="KW-1185">Reference proteome</keyword>
<keyword evidence="2" id="KW-1133">Transmembrane helix</keyword>
<evidence type="ECO:0000256" key="1">
    <source>
        <dbReference type="ARBA" id="ARBA00010792"/>
    </source>
</evidence>
<evidence type="ECO:0000313" key="4">
    <source>
        <dbReference type="EMBL" id="MDE5416104.1"/>
    </source>
</evidence>
<feature type="transmembrane region" description="Helical" evidence="2">
    <location>
        <begin position="12"/>
        <end position="29"/>
    </location>
</feature>
<name>A0ABT5VL02_9BACI</name>
<accession>A0ABT5VL02</accession>
<feature type="transmembrane region" description="Helical" evidence="2">
    <location>
        <begin position="49"/>
        <end position="71"/>
    </location>
</feature>
<dbReference type="InterPro" id="IPR032816">
    <property type="entry name" value="VTT_dom"/>
</dbReference>
<evidence type="ECO:0000313" key="5">
    <source>
        <dbReference type="Proteomes" id="UP001148125"/>
    </source>
</evidence>
<dbReference type="PANTHER" id="PTHR42709:SF9">
    <property type="entry name" value="ALKALINE PHOSPHATASE LIKE PROTEIN"/>
    <property type="match status" value="1"/>
</dbReference>
<feature type="transmembrane region" description="Helical" evidence="2">
    <location>
        <begin position="167"/>
        <end position="188"/>
    </location>
</feature>
<dbReference type="PANTHER" id="PTHR42709">
    <property type="entry name" value="ALKALINE PHOSPHATASE LIKE PROTEIN"/>
    <property type="match status" value="1"/>
</dbReference>
<gene>
    <name evidence="4" type="ORF">N7Z68_22570</name>
</gene>